<evidence type="ECO:0000256" key="4">
    <source>
        <dbReference type="RuleBase" id="RU000481"/>
    </source>
</evidence>
<reference evidence="6" key="2">
    <citation type="journal article" date="2021" name="PeerJ">
        <title>Extensive microbial diversity within the chicken gut microbiome revealed by metagenomics and culture.</title>
        <authorList>
            <person name="Gilroy R."/>
            <person name="Ravi A."/>
            <person name="Getino M."/>
            <person name="Pursley I."/>
            <person name="Horton D.L."/>
            <person name="Alikhan N.F."/>
            <person name="Baker D."/>
            <person name="Gharbi K."/>
            <person name="Hall N."/>
            <person name="Watson M."/>
            <person name="Adriaenssens E.M."/>
            <person name="Foster-Nyarko E."/>
            <person name="Jarju S."/>
            <person name="Secka A."/>
            <person name="Antonio M."/>
            <person name="Oren A."/>
            <person name="Chaudhuri R.R."/>
            <person name="La Ragione R."/>
            <person name="Hildebrand F."/>
            <person name="Pallen M.J."/>
        </authorList>
    </citation>
    <scope>NUCLEOTIDE SEQUENCE</scope>
    <source>
        <strain evidence="6">ChiSxjej2B14-6234</strain>
    </source>
</reference>
<protein>
    <recommendedName>
        <fullName evidence="4">Aminotransferase</fullName>
        <ecNumber evidence="4">2.6.1.-</ecNumber>
    </recommendedName>
</protein>
<dbReference type="PANTHER" id="PTHR42832">
    <property type="entry name" value="AMINO ACID AMINOTRANSFERASE"/>
    <property type="match status" value="1"/>
</dbReference>
<dbReference type="Gene3D" id="3.90.1150.10">
    <property type="entry name" value="Aspartate Aminotransferase, domain 1"/>
    <property type="match status" value="1"/>
</dbReference>
<keyword evidence="3 4" id="KW-0808">Transferase</keyword>
<keyword evidence="2 4" id="KW-0032">Aminotransferase</keyword>
<feature type="domain" description="Aminotransferase class I/classII large" evidence="5">
    <location>
        <begin position="31"/>
        <end position="381"/>
    </location>
</feature>
<dbReference type="Proteomes" id="UP000886887">
    <property type="component" value="Unassembled WGS sequence"/>
</dbReference>
<evidence type="ECO:0000313" key="7">
    <source>
        <dbReference type="Proteomes" id="UP000886887"/>
    </source>
</evidence>
<accession>A0A9D1CSD4</accession>
<name>A0A9D1CSD4_9FIRM</name>
<dbReference type="InterPro" id="IPR015422">
    <property type="entry name" value="PyrdxlP-dep_Trfase_small"/>
</dbReference>
<organism evidence="6 7">
    <name type="scientific">Candidatus Onthenecus intestinigallinarum</name>
    <dbReference type="NCBI Taxonomy" id="2840875"/>
    <lineage>
        <taxon>Bacteria</taxon>
        <taxon>Bacillati</taxon>
        <taxon>Bacillota</taxon>
        <taxon>Clostridia</taxon>
        <taxon>Eubacteriales</taxon>
        <taxon>Candidatus Onthenecus</taxon>
    </lineage>
</organism>
<gene>
    <name evidence="6" type="ORF">IAB73_09495</name>
</gene>
<dbReference type="AlphaFoldDB" id="A0A9D1CSD4"/>
<dbReference type="PROSITE" id="PS00105">
    <property type="entry name" value="AA_TRANSFER_CLASS_1"/>
    <property type="match status" value="1"/>
</dbReference>
<evidence type="ECO:0000256" key="3">
    <source>
        <dbReference type="ARBA" id="ARBA00022679"/>
    </source>
</evidence>
<evidence type="ECO:0000256" key="2">
    <source>
        <dbReference type="ARBA" id="ARBA00022576"/>
    </source>
</evidence>
<evidence type="ECO:0000259" key="5">
    <source>
        <dbReference type="Pfam" id="PF00155"/>
    </source>
</evidence>
<proteinExistence type="inferred from homology"/>
<dbReference type="CDD" id="cd00609">
    <property type="entry name" value="AAT_like"/>
    <property type="match status" value="1"/>
</dbReference>
<dbReference type="GO" id="GO:0008483">
    <property type="term" value="F:transaminase activity"/>
    <property type="evidence" value="ECO:0007669"/>
    <property type="project" value="UniProtKB-KW"/>
</dbReference>
<sequence>MRFSDKLDAYEKSIFSLLAEEKAALAASGADVIDLSIGTPDLPPAPHVMQALCEAALRPENYIYAVKDRPQLLQAAADWYLRRFSVRLDPQTQIISLLGSQDGLAHIAQALLDPGDTVLVPDPCYPIFAIGPALCGMQVERLPQLPQNGYRIDFDAVDPELARRAKLLIVSYPNNPVTAVADAAYYERMVAFAKRYDLAVLHDNAYCELTFDGYRCGSFLQTPGAMDVGVEFNSLSKTYNMAGARVGFAMGNERMIALLRSLKSNFDFGIFLPIQLAAEAALNGPQDSVEQTRSTYQRRRDLLLDGLAQAGWAIDRPRATMFVWARIPQGFESSEAFARALMRRTGVIVVPGTAFGPSGEGHVRIALVQPQERLEEAVRRIAESGILRERA</sequence>
<dbReference type="InterPro" id="IPR004839">
    <property type="entry name" value="Aminotransferase_I/II_large"/>
</dbReference>
<comment type="similarity">
    <text evidence="4">Belongs to the class-I pyridoxal-phosphate-dependent aminotransferase family.</text>
</comment>
<dbReference type="EC" id="2.6.1.-" evidence="4"/>
<comment type="caution">
    <text evidence="6">The sequence shown here is derived from an EMBL/GenBank/DDBJ whole genome shotgun (WGS) entry which is preliminary data.</text>
</comment>
<evidence type="ECO:0000313" key="6">
    <source>
        <dbReference type="EMBL" id="HIQ72424.1"/>
    </source>
</evidence>
<dbReference type="EMBL" id="DVFJ01000036">
    <property type="protein sequence ID" value="HIQ72424.1"/>
    <property type="molecule type" value="Genomic_DNA"/>
</dbReference>
<dbReference type="InterPro" id="IPR004838">
    <property type="entry name" value="NHTrfase_class1_PyrdxlP-BS"/>
</dbReference>
<evidence type="ECO:0000256" key="1">
    <source>
        <dbReference type="ARBA" id="ARBA00001933"/>
    </source>
</evidence>
<dbReference type="InterPro" id="IPR015424">
    <property type="entry name" value="PyrdxlP-dep_Trfase"/>
</dbReference>
<reference evidence="6" key="1">
    <citation type="submission" date="2020-10" db="EMBL/GenBank/DDBJ databases">
        <authorList>
            <person name="Gilroy R."/>
        </authorList>
    </citation>
    <scope>NUCLEOTIDE SEQUENCE</scope>
    <source>
        <strain evidence="6">ChiSxjej2B14-6234</strain>
    </source>
</reference>
<comment type="cofactor">
    <cofactor evidence="1 4">
        <name>pyridoxal 5'-phosphate</name>
        <dbReference type="ChEBI" id="CHEBI:597326"/>
    </cofactor>
</comment>
<dbReference type="GO" id="GO:0030170">
    <property type="term" value="F:pyridoxal phosphate binding"/>
    <property type="evidence" value="ECO:0007669"/>
    <property type="project" value="InterPro"/>
</dbReference>
<dbReference type="InterPro" id="IPR015421">
    <property type="entry name" value="PyrdxlP-dep_Trfase_major"/>
</dbReference>
<dbReference type="Pfam" id="PF00155">
    <property type="entry name" value="Aminotran_1_2"/>
    <property type="match status" value="1"/>
</dbReference>
<dbReference type="Gene3D" id="3.40.640.10">
    <property type="entry name" value="Type I PLP-dependent aspartate aminotransferase-like (Major domain)"/>
    <property type="match status" value="1"/>
</dbReference>
<dbReference type="InterPro" id="IPR050881">
    <property type="entry name" value="LL-DAP_aminotransferase"/>
</dbReference>
<dbReference type="PANTHER" id="PTHR42832:SF3">
    <property type="entry name" value="L-GLUTAMINE--4-(METHYLSULFANYL)-2-OXOBUTANOATE AMINOTRANSFERASE"/>
    <property type="match status" value="1"/>
</dbReference>
<dbReference type="SUPFAM" id="SSF53383">
    <property type="entry name" value="PLP-dependent transferases"/>
    <property type="match status" value="1"/>
</dbReference>